<dbReference type="Gene3D" id="2.60.40.10">
    <property type="entry name" value="Immunoglobulins"/>
    <property type="match status" value="1"/>
</dbReference>
<dbReference type="PANTHER" id="PTHR11861:SF1">
    <property type="entry name" value="MELANOCYTE PROTEIN PMEL"/>
    <property type="match status" value="1"/>
</dbReference>
<dbReference type="PANTHER" id="PTHR11861">
    <property type="entry name" value="MELANOCYTE PROTEIN PMEL 17-RELATED"/>
    <property type="match status" value="1"/>
</dbReference>
<evidence type="ECO:0000256" key="4">
    <source>
        <dbReference type="SAM" id="Coils"/>
    </source>
</evidence>
<dbReference type="Pfam" id="PF20433">
    <property type="entry name" value="PKAT_KLD"/>
    <property type="match status" value="1"/>
</dbReference>
<dbReference type="InterPro" id="IPR000601">
    <property type="entry name" value="PKD_dom"/>
</dbReference>
<evidence type="ECO:0000256" key="2">
    <source>
        <dbReference type="ARBA" id="ARBA00023180"/>
    </source>
</evidence>
<feature type="transmembrane region" description="Helical" evidence="5">
    <location>
        <begin position="777"/>
        <end position="801"/>
    </location>
</feature>
<keyword evidence="2" id="KW-0325">Glycoprotein</keyword>
<dbReference type="EMBL" id="JAACNH010000002">
    <property type="protein sequence ID" value="KAG8452449.1"/>
    <property type="molecule type" value="Genomic_DNA"/>
</dbReference>
<evidence type="ECO:0000256" key="5">
    <source>
        <dbReference type="SAM" id="Phobius"/>
    </source>
</evidence>
<evidence type="ECO:0000256" key="3">
    <source>
        <dbReference type="ARBA" id="ARBA00025776"/>
    </source>
</evidence>
<dbReference type="GO" id="GO:0032438">
    <property type="term" value="P:melanosome organization"/>
    <property type="evidence" value="ECO:0007669"/>
    <property type="project" value="TreeGrafter"/>
</dbReference>
<dbReference type="GO" id="GO:0042470">
    <property type="term" value="C:melanosome"/>
    <property type="evidence" value="ECO:0007669"/>
    <property type="project" value="TreeGrafter"/>
</dbReference>
<dbReference type="AlphaFoldDB" id="A0A8T2K5A5"/>
<comment type="caution">
    <text evidence="7">The sequence shown here is derived from an EMBL/GenBank/DDBJ whole genome shotgun (WGS) entry which is preliminary data.</text>
</comment>
<feature type="domain" description="PKD" evidence="6">
    <location>
        <begin position="272"/>
        <end position="306"/>
    </location>
</feature>
<comment type="similarity">
    <text evidence="3">Belongs to the PMEL/NMB family.</text>
</comment>
<keyword evidence="1" id="KW-0732">Signal</keyword>
<dbReference type="InterPro" id="IPR046846">
    <property type="entry name" value="PKAT_KLD"/>
</dbReference>
<keyword evidence="8" id="KW-1185">Reference proteome</keyword>
<gene>
    <name evidence="7" type="ORF">GDO86_004297</name>
</gene>
<proteinExistence type="inferred from homology"/>
<keyword evidence="5" id="KW-0472">Membrane</keyword>
<dbReference type="Proteomes" id="UP000812440">
    <property type="component" value="Chromosome 2"/>
</dbReference>
<keyword evidence="5" id="KW-0812">Transmembrane</keyword>
<dbReference type="InterPro" id="IPR013783">
    <property type="entry name" value="Ig-like_fold"/>
</dbReference>
<evidence type="ECO:0000313" key="8">
    <source>
        <dbReference type="Proteomes" id="UP000812440"/>
    </source>
</evidence>
<dbReference type="InterPro" id="IPR059017">
    <property type="entry name" value="PMEL_NMB_N"/>
</dbReference>
<dbReference type="SMART" id="SM00089">
    <property type="entry name" value="PKD"/>
    <property type="match status" value="1"/>
</dbReference>
<dbReference type="InterPro" id="IPR035986">
    <property type="entry name" value="PKD_dom_sf"/>
</dbReference>
<keyword evidence="4" id="KW-0175">Coiled coil</keyword>
<reference evidence="7" key="1">
    <citation type="thesis" date="2020" institute="ProQuest LLC" country="789 East Eisenhower Parkway, Ann Arbor, MI, USA">
        <title>Comparative Genomics and Chromosome Evolution.</title>
        <authorList>
            <person name="Mudd A.B."/>
        </authorList>
    </citation>
    <scope>NUCLEOTIDE SEQUENCE</scope>
    <source>
        <strain evidence="7">Female2</strain>
        <tissue evidence="7">Blood</tissue>
    </source>
</reference>
<name>A0A8T2K5A5_9PIPI</name>
<accession>A0A8T2K5A5</accession>
<sequence length="850" mass="91651">MVYMIRDSVCPFTVSTRVMNSQRMEAMYCLMVLWVLCVGSNAQNRFQMDIDNNWSLFKSWNSRLYPRWQDYKNQWKDSWKGGEVTFDLVNDAPTMSGALITFYINLKFPQYQSMLPNGQVIWNQDNILDDTWVRGGEPVYNDEYPEGLDCMFPDGIPFPCDPSKRHNKFVYVWNLGEKYWQVIDGPSSTLSLETDDIPLGTYTMEVVAYHYRGRRKFIPIGHTVSRFTITDVIPMSVSVSQLYDLDQGDNKFIQNRAISFNVAVHDPSNYLGDADLSFTWDFGDQSGIMITRNTQVTHTYVSTGAFVPKVLLQAAIPIASCGSTASIVTAQSSSATAAPAQPTTAEGAATSGGQATVAPTVSSNTVTVGGVADGVVITVASVPEENLEAESILPNPETEALPAEVEAEEAETEALPAEVEAEEAETEALPAEVEAEEAEMEALPVEVEAEEAGTVSEALPAEGEAVETEGDDVEAEEAVTEALPVEEEAVETDIAAESDVEVEEAGTVPEALPVDEDTVEAVAAEGDGEQVAGDETVTLPVALPVEGEAVEDEVGVTAAGEGEAETLPVVEEEQAVLAEEAEETLAQAALSEMAEDIEAVTDAELTEVSSNDPLSEIVNEQPVLTDDLTTPADEGSDDQVIVKRQAPEDLLAGCLLHRYGTYVTELHIVRGIESAEIVQVAAAEAINENTVELKIACQGSVPSQVCTVVSDPDCSNPQETVCDDVEPSTDCQLVLRRTFNESGQFCVNVSLTDAVSLAVASTQVSVSPGAGNAATSVVGITVGAVFAVLAVFMVVVVAYTYRQKKPYAPLKKETSTNWFRDRLSLRLFFRNAHENSTSGETSPLLAARVV</sequence>
<evidence type="ECO:0000313" key="7">
    <source>
        <dbReference type="EMBL" id="KAG8452449.1"/>
    </source>
</evidence>
<dbReference type="CDD" id="cd00146">
    <property type="entry name" value="PKD"/>
    <property type="match status" value="1"/>
</dbReference>
<dbReference type="InterPro" id="IPR045219">
    <property type="entry name" value="PKAT"/>
</dbReference>
<organism evidence="7 8">
    <name type="scientific">Hymenochirus boettgeri</name>
    <name type="common">Congo dwarf clawed frog</name>
    <dbReference type="NCBI Taxonomy" id="247094"/>
    <lineage>
        <taxon>Eukaryota</taxon>
        <taxon>Metazoa</taxon>
        <taxon>Chordata</taxon>
        <taxon>Craniata</taxon>
        <taxon>Vertebrata</taxon>
        <taxon>Euteleostomi</taxon>
        <taxon>Amphibia</taxon>
        <taxon>Batrachia</taxon>
        <taxon>Anura</taxon>
        <taxon>Pipoidea</taxon>
        <taxon>Pipidae</taxon>
        <taxon>Pipinae</taxon>
        <taxon>Hymenochirus</taxon>
    </lineage>
</organism>
<dbReference type="FunFam" id="2.60.40.10:FF:001512">
    <property type="entry name" value="Premelanosome protein a"/>
    <property type="match status" value="1"/>
</dbReference>
<dbReference type="Pfam" id="PF00801">
    <property type="entry name" value="PKD"/>
    <property type="match status" value="1"/>
</dbReference>
<dbReference type="PROSITE" id="PS50093">
    <property type="entry name" value="PKD"/>
    <property type="match status" value="1"/>
</dbReference>
<evidence type="ECO:0000256" key="1">
    <source>
        <dbReference type="ARBA" id="ARBA00022729"/>
    </source>
</evidence>
<dbReference type="Pfam" id="PF26141">
    <property type="entry name" value="PMEL_NMB_N"/>
    <property type="match status" value="1"/>
</dbReference>
<dbReference type="GO" id="GO:0005886">
    <property type="term" value="C:plasma membrane"/>
    <property type="evidence" value="ECO:0007669"/>
    <property type="project" value="TreeGrafter"/>
</dbReference>
<dbReference type="InterPro" id="IPR022409">
    <property type="entry name" value="PKD/Chitinase_dom"/>
</dbReference>
<protein>
    <recommendedName>
        <fullName evidence="6">PKD domain-containing protein</fullName>
    </recommendedName>
</protein>
<keyword evidence="5" id="KW-1133">Transmembrane helix</keyword>
<evidence type="ECO:0000259" key="6">
    <source>
        <dbReference type="PROSITE" id="PS50093"/>
    </source>
</evidence>
<dbReference type="SUPFAM" id="SSF49299">
    <property type="entry name" value="PKD domain"/>
    <property type="match status" value="1"/>
</dbReference>
<dbReference type="OrthoDB" id="9939762at2759"/>
<feature type="coiled-coil region" evidence="4">
    <location>
        <begin position="407"/>
        <end position="441"/>
    </location>
</feature>